<accession>A0A7W4J7Y5</accession>
<sequence>MPVFPSRHVLRLVLVAAILFHHVPMSVARSQEAALCLAATAQAERALRIPDGFLSAMSRVESGKLEPDGVISAWPWTVNAAGAGFHYATRNEAMAAVRMFRQQGITSIDVGCLQVNLQQHPDAFSSLEQAFDPVRNALYAGTFLLQMHDRTGSWPRAAAAYHSQTPGLGPSYQWKVLEEWAVPQDGRDARPVPHGGGQAAPSAVTQIFPHPVAPLTARHAPVMIAAAPGADGKPAAGPARAFHPFEGDRHFSQAPTRKVVASGMRGRTLASYRAAPVAQAGSQQPMY</sequence>
<reference evidence="1 2" key="1">
    <citation type="submission" date="2020-04" db="EMBL/GenBank/DDBJ databases">
        <title>Description of novel Gluconacetobacter.</title>
        <authorList>
            <person name="Sombolestani A."/>
        </authorList>
    </citation>
    <scope>NUCLEOTIDE SEQUENCE [LARGE SCALE GENOMIC DNA]</scope>
    <source>
        <strain evidence="1 2">LMG 21312</strain>
    </source>
</reference>
<proteinExistence type="predicted"/>
<name>A0A7W4J7Y5_9PROT</name>
<dbReference type="Proteomes" id="UP000561066">
    <property type="component" value="Unassembled WGS sequence"/>
</dbReference>
<protein>
    <submittedName>
        <fullName evidence="1">Lytic transglycosylase domain-containing protein</fullName>
    </submittedName>
</protein>
<gene>
    <name evidence="1" type="ORF">HLH21_09110</name>
</gene>
<keyword evidence="2" id="KW-1185">Reference proteome</keyword>
<dbReference type="EMBL" id="JABEQH010000010">
    <property type="protein sequence ID" value="MBB2176087.1"/>
    <property type="molecule type" value="Genomic_DNA"/>
</dbReference>
<dbReference type="SUPFAM" id="SSF53955">
    <property type="entry name" value="Lysozyme-like"/>
    <property type="match status" value="1"/>
</dbReference>
<dbReference type="AlphaFoldDB" id="A0A7W4J7Y5"/>
<evidence type="ECO:0000313" key="2">
    <source>
        <dbReference type="Proteomes" id="UP000561066"/>
    </source>
</evidence>
<organism evidence="1 2">
    <name type="scientific">Gluconacetobacter johannae</name>
    <dbReference type="NCBI Taxonomy" id="112140"/>
    <lineage>
        <taxon>Bacteria</taxon>
        <taxon>Pseudomonadati</taxon>
        <taxon>Pseudomonadota</taxon>
        <taxon>Alphaproteobacteria</taxon>
        <taxon>Acetobacterales</taxon>
        <taxon>Acetobacteraceae</taxon>
        <taxon>Gluconacetobacter</taxon>
    </lineage>
</organism>
<comment type="caution">
    <text evidence="1">The sequence shown here is derived from an EMBL/GenBank/DDBJ whole genome shotgun (WGS) entry which is preliminary data.</text>
</comment>
<evidence type="ECO:0000313" key="1">
    <source>
        <dbReference type="EMBL" id="MBB2176087.1"/>
    </source>
</evidence>
<dbReference type="RefSeq" id="WP_182943441.1">
    <property type="nucleotide sequence ID" value="NZ_JABEQH010000010.1"/>
</dbReference>
<dbReference type="InterPro" id="IPR023346">
    <property type="entry name" value="Lysozyme-like_dom_sf"/>
</dbReference>